<keyword evidence="1" id="KW-0472">Membrane</keyword>
<feature type="transmembrane region" description="Helical" evidence="1">
    <location>
        <begin position="64"/>
        <end position="89"/>
    </location>
</feature>
<comment type="caution">
    <text evidence="2">The sequence shown here is derived from an EMBL/GenBank/DDBJ whole genome shotgun (WGS) entry which is preliminary data.</text>
</comment>
<sequence length="170" mass="19617">MMDSIASFDIDYLVRGNAAATPVMKNVLTLHNTFFGFVYPFPFKMKIENGMISLNLERLIQWKFIPFYVSEILITAIIGFGSCFFLLILELFNPQNNTTNLNVGIFGFLGSASLLEWGSYIIVLLGQELILIINHQYQCERIRKKTKTCQINQNSIKYKYNVHNIFLSRL</sequence>
<reference evidence="2 3" key="1">
    <citation type="submission" date="2024-08" db="EMBL/GenBank/DDBJ databases">
        <authorList>
            <person name="Cucini C."/>
            <person name="Frati F."/>
        </authorList>
    </citation>
    <scope>NUCLEOTIDE SEQUENCE [LARGE SCALE GENOMIC DNA]</scope>
</reference>
<keyword evidence="1" id="KW-1133">Transmembrane helix</keyword>
<evidence type="ECO:0000313" key="3">
    <source>
        <dbReference type="Proteomes" id="UP001642540"/>
    </source>
</evidence>
<proteinExistence type="predicted"/>
<gene>
    <name evidence="2" type="ORF">ODALV1_LOCUS13427</name>
</gene>
<evidence type="ECO:0000256" key="1">
    <source>
        <dbReference type="SAM" id="Phobius"/>
    </source>
</evidence>
<evidence type="ECO:0000313" key="2">
    <source>
        <dbReference type="EMBL" id="CAL8109502.1"/>
    </source>
</evidence>
<accession>A0ABP1QV40</accession>
<dbReference type="Proteomes" id="UP001642540">
    <property type="component" value="Unassembled WGS sequence"/>
</dbReference>
<keyword evidence="3" id="KW-1185">Reference proteome</keyword>
<dbReference type="EMBL" id="CAXLJM020000041">
    <property type="protein sequence ID" value="CAL8109502.1"/>
    <property type="molecule type" value="Genomic_DNA"/>
</dbReference>
<name>A0ABP1QV40_9HEXA</name>
<protein>
    <submittedName>
        <fullName evidence="2">Uncharacterized protein</fullName>
    </submittedName>
</protein>
<keyword evidence="1" id="KW-0812">Transmembrane</keyword>
<organism evidence="2 3">
    <name type="scientific">Orchesella dallaii</name>
    <dbReference type="NCBI Taxonomy" id="48710"/>
    <lineage>
        <taxon>Eukaryota</taxon>
        <taxon>Metazoa</taxon>
        <taxon>Ecdysozoa</taxon>
        <taxon>Arthropoda</taxon>
        <taxon>Hexapoda</taxon>
        <taxon>Collembola</taxon>
        <taxon>Entomobryomorpha</taxon>
        <taxon>Entomobryoidea</taxon>
        <taxon>Orchesellidae</taxon>
        <taxon>Orchesellinae</taxon>
        <taxon>Orchesella</taxon>
    </lineage>
</organism>